<keyword evidence="11" id="KW-1185">Reference proteome</keyword>
<organism evidence="10 11">
    <name type="scientific">Altererythrobacter litoralis</name>
    <dbReference type="NCBI Taxonomy" id="3113904"/>
    <lineage>
        <taxon>Bacteria</taxon>
        <taxon>Pseudomonadati</taxon>
        <taxon>Pseudomonadota</taxon>
        <taxon>Alphaproteobacteria</taxon>
        <taxon>Sphingomonadales</taxon>
        <taxon>Erythrobacteraceae</taxon>
        <taxon>Altererythrobacter</taxon>
    </lineage>
</organism>
<dbReference type="PANTHER" id="PTHR38035:SF1">
    <property type="entry name" value="ANCILLARY SECYEG TRANSLOCON SUBUNIT"/>
    <property type="match status" value="1"/>
</dbReference>
<comment type="caution">
    <text evidence="10">The sequence shown here is derived from an EMBL/GenBank/DDBJ whole genome shotgun (WGS) entry which is preliminary data.</text>
</comment>
<evidence type="ECO:0000256" key="2">
    <source>
        <dbReference type="ARBA" id="ARBA00004236"/>
    </source>
</evidence>
<evidence type="ECO:0000313" key="10">
    <source>
        <dbReference type="EMBL" id="MEE1877589.1"/>
    </source>
</evidence>
<dbReference type="Proteomes" id="UP001343492">
    <property type="component" value="Unassembled WGS sequence"/>
</dbReference>
<keyword evidence="6 8" id="KW-0472">Membrane</keyword>
<proteinExistence type="predicted"/>
<dbReference type="RefSeq" id="WP_354144688.1">
    <property type="nucleotide sequence ID" value="NZ_JAZDQV010000006.1"/>
</dbReference>
<evidence type="ECO:0000256" key="8">
    <source>
        <dbReference type="SAM" id="Phobius"/>
    </source>
</evidence>
<name>A0ABU7GF04_9SPHN</name>
<evidence type="ECO:0000256" key="6">
    <source>
        <dbReference type="ARBA" id="ARBA00023136"/>
    </source>
</evidence>
<evidence type="ECO:0000256" key="4">
    <source>
        <dbReference type="ARBA" id="ARBA00022692"/>
    </source>
</evidence>
<protein>
    <submittedName>
        <fullName evidence="10">Tetratricopeptide repeat protein</fullName>
    </submittedName>
</protein>
<evidence type="ECO:0000256" key="7">
    <source>
        <dbReference type="ARBA" id="ARBA00023186"/>
    </source>
</evidence>
<comment type="subcellular location">
    <subcellularLocation>
        <location evidence="2">Cell membrane</location>
    </subcellularLocation>
    <subcellularLocation>
        <location evidence="1">Membrane</location>
        <topology evidence="1">Single-pass membrane protein</topology>
    </subcellularLocation>
</comment>
<reference evidence="10 11" key="1">
    <citation type="submission" date="2024-01" db="EMBL/GenBank/DDBJ databases">
        <title>The genome sequence of Erythrobacteraceae sp. strain 1XM1-14.</title>
        <authorList>
            <person name="Liu Y."/>
        </authorList>
    </citation>
    <scope>NUCLEOTIDE SEQUENCE [LARGE SCALE GENOMIC DNA]</scope>
    <source>
        <strain evidence="10 11">1XM1-14</strain>
    </source>
</reference>
<dbReference type="EMBL" id="JAZDQV010000006">
    <property type="protein sequence ID" value="MEE1877589.1"/>
    <property type="molecule type" value="Genomic_DNA"/>
</dbReference>
<evidence type="ECO:0000259" key="9">
    <source>
        <dbReference type="Pfam" id="PF09976"/>
    </source>
</evidence>
<evidence type="ECO:0000256" key="1">
    <source>
        <dbReference type="ARBA" id="ARBA00004167"/>
    </source>
</evidence>
<keyword evidence="7" id="KW-0143">Chaperone</keyword>
<dbReference type="Pfam" id="PF09976">
    <property type="entry name" value="TPR_21"/>
    <property type="match status" value="1"/>
</dbReference>
<keyword evidence="4 8" id="KW-0812">Transmembrane</keyword>
<evidence type="ECO:0000256" key="3">
    <source>
        <dbReference type="ARBA" id="ARBA00022475"/>
    </source>
</evidence>
<dbReference type="InterPro" id="IPR026039">
    <property type="entry name" value="YfgM"/>
</dbReference>
<feature type="domain" description="Ancillary SecYEG translocon subunit/Cell division coordinator CpoB TPR" evidence="9">
    <location>
        <begin position="37"/>
        <end position="203"/>
    </location>
</feature>
<dbReference type="InterPro" id="IPR018704">
    <property type="entry name" value="SecYEG/CpoB_TPR"/>
</dbReference>
<gene>
    <name evidence="10" type="ORF">VRS74_07840</name>
</gene>
<feature type="transmembrane region" description="Helical" evidence="8">
    <location>
        <begin position="46"/>
        <end position="63"/>
    </location>
</feature>
<sequence length="257" mass="27203">MALIPGSGKNSEEKKAAQDDVLLREIDDAVREDQYREFAQKFGKPLLGLVIGGLLAFGGYLFWDSRQEGAMEADSERLVAALDQAEAGNLASANSTIEALAGETEGGVKAAALLMQAGIAMDQGRTADAVKIYAQVAADEDTPPALRDLASIREMSASFDTRDPAEVIARLEPLAVPGNPWFGSAGELVAMAYSEKGDTKRAGTLFGEIARSEDVPDTLRSRARQMAGLLGVDAIEDADAFIQDQRTPAGDEAQAAQ</sequence>
<keyword evidence="3" id="KW-1003">Cell membrane</keyword>
<dbReference type="PANTHER" id="PTHR38035">
    <property type="entry name" value="UPF0070 PROTEIN YFGM"/>
    <property type="match status" value="1"/>
</dbReference>
<keyword evidence="5 8" id="KW-1133">Transmembrane helix</keyword>
<evidence type="ECO:0000256" key="5">
    <source>
        <dbReference type="ARBA" id="ARBA00022989"/>
    </source>
</evidence>
<accession>A0ABU7GF04</accession>
<evidence type="ECO:0000313" key="11">
    <source>
        <dbReference type="Proteomes" id="UP001343492"/>
    </source>
</evidence>